<dbReference type="AlphaFoldDB" id="A0AAU9VUX3"/>
<feature type="region of interest" description="Disordered" evidence="1">
    <location>
        <begin position="61"/>
        <end position="94"/>
    </location>
</feature>
<evidence type="ECO:0000313" key="2">
    <source>
        <dbReference type="EMBL" id="CAH3038611.1"/>
    </source>
</evidence>
<organism evidence="2 3">
    <name type="scientific">Pocillopora meandrina</name>
    <dbReference type="NCBI Taxonomy" id="46732"/>
    <lineage>
        <taxon>Eukaryota</taxon>
        <taxon>Metazoa</taxon>
        <taxon>Cnidaria</taxon>
        <taxon>Anthozoa</taxon>
        <taxon>Hexacorallia</taxon>
        <taxon>Scleractinia</taxon>
        <taxon>Astrocoeniina</taxon>
        <taxon>Pocilloporidae</taxon>
        <taxon>Pocillopora</taxon>
    </lineage>
</organism>
<feature type="compositionally biased region" description="Polar residues" evidence="1">
    <location>
        <begin position="140"/>
        <end position="151"/>
    </location>
</feature>
<dbReference type="EMBL" id="CALNXJ010000004">
    <property type="protein sequence ID" value="CAH3038611.1"/>
    <property type="molecule type" value="Genomic_DNA"/>
</dbReference>
<keyword evidence="3" id="KW-1185">Reference proteome</keyword>
<feature type="region of interest" description="Disordered" evidence="1">
    <location>
        <begin position="109"/>
        <end position="151"/>
    </location>
</feature>
<dbReference type="Proteomes" id="UP001159428">
    <property type="component" value="Unassembled WGS sequence"/>
</dbReference>
<proteinExistence type="predicted"/>
<comment type="caution">
    <text evidence="2">The sequence shown here is derived from an EMBL/GenBank/DDBJ whole genome shotgun (WGS) entry which is preliminary data.</text>
</comment>
<evidence type="ECO:0000256" key="1">
    <source>
        <dbReference type="SAM" id="MobiDB-lite"/>
    </source>
</evidence>
<evidence type="ECO:0000313" key="3">
    <source>
        <dbReference type="Proteomes" id="UP001159428"/>
    </source>
</evidence>
<feature type="compositionally biased region" description="Polar residues" evidence="1">
    <location>
        <begin position="61"/>
        <end position="72"/>
    </location>
</feature>
<reference evidence="2 3" key="1">
    <citation type="submission" date="2022-05" db="EMBL/GenBank/DDBJ databases">
        <authorList>
            <consortium name="Genoscope - CEA"/>
            <person name="William W."/>
        </authorList>
    </citation>
    <scope>NUCLEOTIDE SEQUENCE [LARGE SCALE GENOMIC DNA]</scope>
</reference>
<protein>
    <submittedName>
        <fullName evidence="2">Uncharacterized protein</fullName>
    </submittedName>
</protein>
<accession>A0AAU9VUX3</accession>
<name>A0AAU9VUX3_9CNID</name>
<gene>
    <name evidence="2" type="ORF">PMEA_00021800</name>
</gene>
<sequence length="151" mass="17067">MPKISYTKRSRALPTFYMVNNSMHQVNRAGFNSPRANTSQVYGGYFPTTGRNESKVFYAEISTSSEKNSSPSGDDKLQGFLRRTRSTSPKKVLSNSHIPFLKTSYLSRKSLSRKSAERSPRAQNSMKSDRSLLHVPVTGHQFSRLSRVSDR</sequence>